<dbReference type="InterPro" id="IPR036388">
    <property type="entry name" value="WH-like_DNA-bd_sf"/>
</dbReference>
<dbReference type="Gene3D" id="1.10.10.10">
    <property type="entry name" value="Winged helix-like DNA-binding domain superfamily/Winged helix DNA-binding domain"/>
    <property type="match status" value="1"/>
</dbReference>
<dbReference type="RefSeq" id="WP_189575513.1">
    <property type="nucleotide sequence ID" value="NZ_BMXU01000002.1"/>
</dbReference>
<name>A0ABV7MF00_9PROT</name>
<gene>
    <name evidence="2" type="ORF">ACFONP_10700</name>
</gene>
<sequence length="380" mass="43292">MAEQMSLACLDSPLHGQVKGERSVMAFPFFALSKGRRMQPITYSDDYVSIEVRPSQTGVATIYDKEILLYIASLLVSQMKRKETPSQEYSFTAHDFLRVIGGNRSARSYQRINGALERLQGTQIKTNIEAGGEGEDGFFSWVSEAKMSYTKTADGQKRLNRVKVRLCDWLYRALIKDQKILTYDSHYFQLSPIERRLYEIARVHCGNQRFFHIGLKKLQTKVGSEDRPAKFKSALREIETRQPIPEYDLVVVDDPHSDGARLIASAGFGAAISKRNPMVLFRPKGRPRRQRVEIEAPAEQSVQPARADAPKPIEKPCEPSDLEVSSYALEQAARMFPGYDKYAVLEEWKRWALTKEAPRRPDAAFLAFFTTYAKRNPLPN</sequence>
<dbReference type="Pfam" id="PF10134">
    <property type="entry name" value="RPA"/>
    <property type="match status" value="1"/>
</dbReference>
<keyword evidence="3" id="KW-1185">Reference proteome</keyword>
<evidence type="ECO:0000313" key="3">
    <source>
        <dbReference type="Proteomes" id="UP001595607"/>
    </source>
</evidence>
<dbReference type="InterPro" id="IPR018777">
    <property type="entry name" value="Replication_initiator_prot_A"/>
</dbReference>
<reference evidence="3" key="1">
    <citation type="journal article" date="2019" name="Int. J. Syst. Evol. Microbiol.">
        <title>The Global Catalogue of Microorganisms (GCM) 10K type strain sequencing project: providing services to taxonomists for standard genome sequencing and annotation.</title>
        <authorList>
            <consortium name="The Broad Institute Genomics Platform"/>
            <consortium name="The Broad Institute Genome Sequencing Center for Infectious Disease"/>
            <person name="Wu L."/>
            <person name="Ma J."/>
        </authorList>
    </citation>
    <scope>NUCLEOTIDE SEQUENCE [LARGE SCALE GENOMIC DNA]</scope>
    <source>
        <strain evidence="3">KCTC 22245</strain>
    </source>
</reference>
<comment type="caution">
    <text evidence="2">The sequence shown here is derived from an EMBL/GenBank/DDBJ whole genome shotgun (WGS) entry which is preliminary data.</text>
</comment>
<feature type="region of interest" description="Disordered" evidence="1">
    <location>
        <begin position="296"/>
        <end position="317"/>
    </location>
</feature>
<accession>A0ABV7MF00</accession>
<evidence type="ECO:0000313" key="2">
    <source>
        <dbReference type="EMBL" id="MFC3303199.1"/>
    </source>
</evidence>
<protein>
    <submittedName>
        <fullName evidence="2">Replication initiator protein A</fullName>
    </submittedName>
</protein>
<organism evidence="2 3">
    <name type="scientific">Parvularcula lutaonensis</name>
    <dbReference type="NCBI Taxonomy" id="491923"/>
    <lineage>
        <taxon>Bacteria</taxon>
        <taxon>Pseudomonadati</taxon>
        <taxon>Pseudomonadota</taxon>
        <taxon>Alphaproteobacteria</taxon>
        <taxon>Parvularculales</taxon>
        <taxon>Parvularculaceae</taxon>
        <taxon>Parvularcula</taxon>
    </lineage>
</organism>
<dbReference type="EMBL" id="JBHRVA010000003">
    <property type="protein sequence ID" value="MFC3303199.1"/>
    <property type="molecule type" value="Genomic_DNA"/>
</dbReference>
<evidence type="ECO:0000256" key="1">
    <source>
        <dbReference type="SAM" id="MobiDB-lite"/>
    </source>
</evidence>
<feature type="compositionally biased region" description="Basic and acidic residues" evidence="1">
    <location>
        <begin position="308"/>
        <end position="317"/>
    </location>
</feature>
<dbReference type="Proteomes" id="UP001595607">
    <property type="component" value="Unassembled WGS sequence"/>
</dbReference>
<proteinExistence type="predicted"/>